<dbReference type="InterPro" id="IPR003723">
    <property type="entry name" value="Precorrin-6x_reduct"/>
</dbReference>
<dbReference type="NCBIfam" id="TIGR00715">
    <property type="entry name" value="precor6x_red"/>
    <property type="match status" value="1"/>
</dbReference>
<gene>
    <name evidence="4" type="ORF">acsn021_39660</name>
</gene>
<organism evidence="4 5">
    <name type="scientific">Anaerocolumna cellulosilytica</name>
    <dbReference type="NCBI Taxonomy" id="433286"/>
    <lineage>
        <taxon>Bacteria</taxon>
        <taxon>Bacillati</taxon>
        <taxon>Bacillota</taxon>
        <taxon>Clostridia</taxon>
        <taxon>Lachnospirales</taxon>
        <taxon>Lachnospiraceae</taxon>
        <taxon>Anaerocolumna</taxon>
    </lineage>
</organism>
<dbReference type="PANTHER" id="PTHR36925">
    <property type="entry name" value="COBALT-PRECORRIN-6A REDUCTASE"/>
    <property type="match status" value="1"/>
</dbReference>
<dbReference type="EMBL" id="AP023367">
    <property type="protein sequence ID" value="BCJ96397.1"/>
    <property type="molecule type" value="Genomic_DNA"/>
</dbReference>
<keyword evidence="5" id="KW-1185">Reference proteome</keyword>
<proteinExistence type="predicted"/>
<evidence type="ECO:0000256" key="1">
    <source>
        <dbReference type="ARBA" id="ARBA00004953"/>
    </source>
</evidence>
<dbReference type="PROSITE" id="PS51014">
    <property type="entry name" value="COBK_CBIJ"/>
    <property type="match status" value="1"/>
</dbReference>
<comment type="pathway">
    <text evidence="1">Cofactor biosynthesis; adenosylcobalamin biosynthesis.</text>
</comment>
<dbReference type="AlphaFoldDB" id="A0A6S6R8I9"/>
<evidence type="ECO:0000313" key="4">
    <source>
        <dbReference type="EMBL" id="BCJ96397.1"/>
    </source>
</evidence>
<dbReference type="GO" id="GO:0009236">
    <property type="term" value="P:cobalamin biosynthetic process"/>
    <property type="evidence" value="ECO:0007669"/>
    <property type="project" value="UniProtKB-UniPathway"/>
</dbReference>
<dbReference type="UniPathway" id="UPA00148"/>
<evidence type="ECO:0000256" key="2">
    <source>
        <dbReference type="ARBA" id="ARBA00022573"/>
    </source>
</evidence>
<protein>
    <submittedName>
        <fullName evidence="4">Precorrin-6x reductase</fullName>
    </submittedName>
</protein>
<evidence type="ECO:0000313" key="5">
    <source>
        <dbReference type="Proteomes" id="UP000515561"/>
    </source>
</evidence>
<dbReference type="Pfam" id="PF02571">
    <property type="entry name" value="CbiJ"/>
    <property type="match status" value="1"/>
</dbReference>
<dbReference type="KEGG" id="acel:acsn021_39660"/>
<keyword evidence="2" id="KW-0169">Cobalamin biosynthesis</keyword>
<evidence type="ECO:0000256" key="3">
    <source>
        <dbReference type="ARBA" id="ARBA00023002"/>
    </source>
</evidence>
<dbReference type="PANTHER" id="PTHR36925:SF1">
    <property type="entry name" value="COBALT-PRECORRIN-6A REDUCTASE"/>
    <property type="match status" value="1"/>
</dbReference>
<keyword evidence="3" id="KW-0560">Oxidoreductase</keyword>
<reference evidence="4 5" key="1">
    <citation type="journal article" date="2016" name="Int. J. Syst. Evol. Microbiol.">
        <title>Descriptions of Anaerotaenia torta gen. nov., sp. nov. and Anaerocolumna cellulosilytica gen. nov., sp. nov. isolated from a methanogenic reactor of cattle waste.</title>
        <authorList>
            <person name="Uek A."/>
            <person name="Ohtaki Y."/>
            <person name="Kaku N."/>
            <person name="Ueki K."/>
        </authorList>
    </citation>
    <scope>NUCLEOTIDE SEQUENCE [LARGE SCALE GENOMIC DNA]</scope>
    <source>
        <strain evidence="4 5">SN021</strain>
    </source>
</reference>
<name>A0A6S6R8I9_9FIRM</name>
<dbReference type="RefSeq" id="WP_184093249.1">
    <property type="nucleotide sequence ID" value="NZ_AP023367.1"/>
</dbReference>
<dbReference type="GO" id="GO:0016994">
    <property type="term" value="F:precorrin-6A reductase activity"/>
    <property type="evidence" value="ECO:0007669"/>
    <property type="project" value="InterPro"/>
</dbReference>
<accession>A0A6S6R8I9</accession>
<dbReference type="Proteomes" id="UP000515561">
    <property type="component" value="Chromosome"/>
</dbReference>
<sequence>MGKILIFAGTTEGRLLWEECDKRAIPITASVATDYGETMLPLSKYSDIVTGRLTCEEMKNFIEEGNYTLVLDATHPYASFVTENLKKASQETKAKYVRIIREAVQTLEGIFVDSVQEAAEYLNHHPGNALLTTGSKELKEYTKVTDYTTRLTARVLPDAEVVRQCTSLGFQGKHLICMQGPFSAEMNYLMLKETSSDYLVTKEAGTYGGFSEKLEGAKRAGAKLLIIRRPGAETGVTLFEAMELVQEHHNTSES</sequence>